<keyword evidence="1" id="KW-0812">Transmembrane</keyword>
<keyword evidence="1" id="KW-0472">Membrane</keyword>
<dbReference type="RefSeq" id="WP_055342334.1">
    <property type="nucleotide sequence ID" value="NZ_CDNI01000003.1"/>
</dbReference>
<protein>
    <submittedName>
        <fullName evidence="2">Integral membrane protein</fullName>
    </submittedName>
</protein>
<proteinExistence type="predicted"/>
<dbReference type="PANTHER" id="PTHR40076">
    <property type="entry name" value="MEMBRANE PROTEIN-RELATED"/>
    <property type="match status" value="1"/>
</dbReference>
<dbReference type="PANTHER" id="PTHR40076:SF1">
    <property type="entry name" value="MEMBRANE PROTEIN"/>
    <property type="match status" value="1"/>
</dbReference>
<feature type="transmembrane region" description="Helical" evidence="1">
    <location>
        <begin position="128"/>
        <end position="151"/>
    </location>
</feature>
<evidence type="ECO:0000313" key="2">
    <source>
        <dbReference type="EMBL" id="CEQ04371.1"/>
    </source>
</evidence>
<evidence type="ECO:0000256" key="1">
    <source>
        <dbReference type="SAM" id="Phobius"/>
    </source>
</evidence>
<feature type="transmembrane region" description="Helical" evidence="1">
    <location>
        <begin position="41"/>
        <end position="69"/>
    </location>
</feature>
<feature type="transmembrane region" description="Helical" evidence="1">
    <location>
        <begin position="184"/>
        <end position="209"/>
    </location>
</feature>
<name>A0A0C7G928_PARSO</name>
<organism evidence="2 3">
    <name type="scientific">Paraclostridium sordellii</name>
    <name type="common">Clostridium sordellii</name>
    <dbReference type="NCBI Taxonomy" id="1505"/>
    <lineage>
        <taxon>Bacteria</taxon>
        <taxon>Bacillati</taxon>
        <taxon>Bacillota</taxon>
        <taxon>Clostridia</taxon>
        <taxon>Peptostreptococcales</taxon>
        <taxon>Peptostreptococcaceae</taxon>
        <taxon>Paraclostridium</taxon>
    </lineage>
</organism>
<accession>A0A0C7G928</accession>
<gene>
    <name evidence="2" type="ORF">R28058_21041</name>
</gene>
<dbReference type="Proteomes" id="UP000049127">
    <property type="component" value="Unassembled WGS sequence"/>
</dbReference>
<sequence>MKELSKSQLKGNWTTPVLVSLVYSVITILISMIQSETNSNFIIIISLVATFLIGVWATIGIPSFYLRFVETSGSATFIDLIVDKSSFFKSFLYTLILSLISFVIAFITIFFLISIGTGMLLSNGSLSTYAFIVIAVISLVILLTEILILAISQTPYLILENPSMGVFEAIKLSMNIMKGNKCKLFILELSFIGWAILAVLTFGIGFFWLEPYIMLTKANFYKLISRK</sequence>
<feature type="transmembrane region" description="Helical" evidence="1">
    <location>
        <begin position="90"/>
        <end position="116"/>
    </location>
</feature>
<dbReference type="InterPro" id="IPR010380">
    <property type="entry name" value="DUF975"/>
</dbReference>
<evidence type="ECO:0000313" key="3">
    <source>
        <dbReference type="Proteomes" id="UP000049127"/>
    </source>
</evidence>
<keyword evidence="1" id="KW-1133">Transmembrane helix</keyword>
<dbReference type="Pfam" id="PF06161">
    <property type="entry name" value="DUF975"/>
    <property type="match status" value="1"/>
</dbReference>
<reference evidence="2 3" key="1">
    <citation type="submission" date="2015-01" db="EMBL/GenBank/DDBJ databases">
        <authorList>
            <person name="Aslett A.Martin."/>
            <person name="De Silva Nishadi"/>
        </authorList>
    </citation>
    <scope>NUCLEOTIDE SEQUENCE [LARGE SCALE GENOMIC DNA]</scope>
    <source>
        <strain evidence="2 3">R28058</strain>
    </source>
</reference>
<dbReference type="EMBL" id="CEKZ01000003">
    <property type="protein sequence ID" value="CEQ04371.1"/>
    <property type="molecule type" value="Genomic_DNA"/>
</dbReference>
<feature type="transmembrane region" description="Helical" evidence="1">
    <location>
        <begin position="12"/>
        <end position="35"/>
    </location>
</feature>
<dbReference type="AlphaFoldDB" id="A0A0C7G928"/>